<protein>
    <submittedName>
        <fullName evidence="1">Uncharacterized protein</fullName>
    </submittedName>
</protein>
<comment type="caution">
    <text evidence="1">The sequence shown here is derived from an EMBL/GenBank/DDBJ whole genome shotgun (WGS) entry which is preliminary data.</text>
</comment>
<keyword evidence="2" id="KW-1185">Reference proteome</keyword>
<feature type="non-terminal residue" evidence="1">
    <location>
        <position position="34"/>
    </location>
</feature>
<name>A0A8X6MWH0_NEPPI</name>
<organism evidence="1 2">
    <name type="scientific">Nephila pilipes</name>
    <name type="common">Giant wood spider</name>
    <name type="synonym">Nephila maculata</name>
    <dbReference type="NCBI Taxonomy" id="299642"/>
    <lineage>
        <taxon>Eukaryota</taxon>
        <taxon>Metazoa</taxon>
        <taxon>Ecdysozoa</taxon>
        <taxon>Arthropoda</taxon>
        <taxon>Chelicerata</taxon>
        <taxon>Arachnida</taxon>
        <taxon>Araneae</taxon>
        <taxon>Araneomorphae</taxon>
        <taxon>Entelegynae</taxon>
        <taxon>Araneoidea</taxon>
        <taxon>Nephilidae</taxon>
        <taxon>Nephila</taxon>
    </lineage>
</organism>
<dbReference type="EMBL" id="BMAW01003021">
    <property type="protein sequence ID" value="GFS81538.1"/>
    <property type="molecule type" value="Genomic_DNA"/>
</dbReference>
<proteinExistence type="predicted"/>
<evidence type="ECO:0000313" key="2">
    <source>
        <dbReference type="Proteomes" id="UP000887013"/>
    </source>
</evidence>
<gene>
    <name evidence="1" type="ORF">NPIL_217191</name>
</gene>
<dbReference type="Proteomes" id="UP000887013">
    <property type="component" value="Unassembled WGS sequence"/>
</dbReference>
<dbReference type="AlphaFoldDB" id="A0A8X6MWH0"/>
<sequence length="34" mass="3585">MATSIESAPDTVGCDPWHRNLSVSGDQIQLVSGL</sequence>
<reference evidence="1" key="1">
    <citation type="submission" date="2020-08" db="EMBL/GenBank/DDBJ databases">
        <title>Multicomponent nature underlies the extraordinary mechanical properties of spider dragline silk.</title>
        <authorList>
            <person name="Kono N."/>
            <person name="Nakamura H."/>
            <person name="Mori M."/>
            <person name="Yoshida Y."/>
            <person name="Ohtoshi R."/>
            <person name="Malay A.D."/>
            <person name="Moran D.A.P."/>
            <person name="Tomita M."/>
            <person name="Numata K."/>
            <person name="Arakawa K."/>
        </authorList>
    </citation>
    <scope>NUCLEOTIDE SEQUENCE</scope>
</reference>
<evidence type="ECO:0000313" key="1">
    <source>
        <dbReference type="EMBL" id="GFS81538.1"/>
    </source>
</evidence>
<accession>A0A8X6MWH0</accession>